<dbReference type="RefSeq" id="WP_148698267.1">
    <property type="nucleotide sequence ID" value="NZ_CP017834.1"/>
</dbReference>
<proteinExistence type="predicted"/>
<reference evidence="2 3" key="1">
    <citation type="submission" date="2016-10" db="EMBL/GenBank/DDBJ databases">
        <title>Silvanigrella aquatica sp. nov., isolated from a freshwater lake located in the Black Forest, Germany, description of Silvanigrellaceae fam. nov., Silvanigrellales ord. nov., reclassification of the order Bdellovibrionales in the class Oligoflexia, reclassification of the families Bacteriovoracaceae and Halobacteriovoraceae in the new order Bacteriovoracales ord. nov., and reclassification of the family Pseudobacteriovoracaceae in the order Oligoflexiales.</title>
        <authorList>
            <person name="Hahn M.W."/>
            <person name="Schmidt J."/>
            <person name="Koll U."/>
            <person name="Rohde M."/>
            <person name="Verbag S."/>
            <person name="Pitt A."/>
            <person name="Nakai R."/>
            <person name="Naganuma T."/>
            <person name="Lang E."/>
        </authorList>
    </citation>
    <scope>NUCLEOTIDE SEQUENCE [LARGE SCALE GENOMIC DNA]</scope>
    <source>
        <strain evidence="2 3">MWH-Nonnen-W8red</strain>
    </source>
</reference>
<dbReference type="InterPro" id="IPR018392">
    <property type="entry name" value="LysM"/>
</dbReference>
<dbReference type="Proteomes" id="UP000184731">
    <property type="component" value="Chromosome"/>
</dbReference>
<evidence type="ECO:0000259" key="1">
    <source>
        <dbReference type="Pfam" id="PF01476"/>
    </source>
</evidence>
<evidence type="ECO:0000313" key="3">
    <source>
        <dbReference type="Proteomes" id="UP000184731"/>
    </source>
</evidence>
<sequence>MPFIYNKLIFILLIIGLKNGVYAKENNYCLHKVKSGDTLSDILYAYDFKFIYGKNGYLQKTYKLNQKIKKENSLIYPNQIIRMPYPNIILCNFYNEPQKDNLITKNKIEKLDIYNKKPEKTNENNMNYNLNSLNLVSTGYSSFTAQSDNYTGYNIYLKSLLALDEEKDIYYGLGFKYENLKASYSNSSRFNSDNLIFKTYQFGLDLLYRKYNNGLDFYLNPYLYYTFNLTWERETYLNNNTLIAEKIQPSIMCNFGLATSALYRFSNFYIGPSFIYSIYYIDYSLNNNYNSNFNYKHYEGTSGLIIEYEINLTLGYTYEF</sequence>
<dbReference type="OrthoDB" id="9813091at2"/>
<dbReference type="InterPro" id="IPR036779">
    <property type="entry name" value="LysM_dom_sf"/>
</dbReference>
<dbReference type="CDD" id="cd00118">
    <property type="entry name" value="LysM"/>
    <property type="match status" value="1"/>
</dbReference>
<dbReference type="Pfam" id="PF01476">
    <property type="entry name" value="LysM"/>
    <property type="match status" value="1"/>
</dbReference>
<protein>
    <recommendedName>
        <fullName evidence="1">LysM domain-containing protein</fullName>
    </recommendedName>
</protein>
<feature type="domain" description="LysM" evidence="1">
    <location>
        <begin position="31"/>
        <end position="84"/>
    </location>
</feature>
<dbReference type="AlphaFoldDB" id="A0A1L4D2V6"/>
<organism evidence="2 3">
    <name type="scientific">Silvanigrella aquatica</name>
    <dbReference type="NCBI Taxonomy" id="1915309"/>
    <lineage>
        <taxon>Bacteria</taxon>
        <taxon>Pseudomonadati</taxon>
        <taxon>Bdellovibrionota</taxon>
        <taxon>Oligoflexia</taxon>
        <taxon>Silvanigrellales</taxon>
        <taxon>Silvanigrellaceae</taxon>
        <taxon>Silvanigrella</taxon>
    </lineage>
</organism>
<dbReference type="Gene3D" id="3.10.350.10">
    <property type="entry name" value="LysM domain"/>
    <property type="match status" value="1"/>
</dbReference>
<dbReference type="KEGG" id="saqi:AXG55_11620"/>
<keyword evidence="3" id="KW-1185">Reference proteome</keyword>
<gene>
    <name evidence="2" type="ORF">AXG55_11620</name>
</gene>
<name>A0A1L4D2V6_9BACT</name>
<dbReference type="EMBL" id="CP017834">
    <property type="protein sequence ID" value="APJ04521.1"/>
    <property type="molecule type" value="Genomic_DNA"/>
</dbReference>
<evidence type="ECO:0000313" key="2">
    <source>
        <dbReference type="EMBL" id="APJ04521.1"/>
    </source>
</evidence>
<accession>A0A1L4D2V6</accession>